<keyword evidence="6" id="KW-0645">Protease</keyword>
<comment type="caution">
    <text evidence="9">The sequence shown here is derived from an EMBL/GenBank/DDBJ whole genome shotgun (WGS) entry which is preliminary data.</text>
</comment>
<evidence type="ECO:0000256" key="3">
    <source>
        <dbReference type="ARBA" id="ARBA00009370"/>
    </source>
</evidence>
<dbReference type="RefSeq" id="WP_343910793.1">
    <property type="nucleotide sequence ID" value="NZ_BAAAJE010000030.1"/>
</dbReference>
<dbReference type="InterPro" id="IPR019533">
    <property type="entry name" value="Peptidase_S26"/>
</dbReference>
<gene>
    <name evidence="9" type="ORF">GCM10009606_46780</name>
</gene>
<organism evidence="9 10">
    <name type="scientific">Nocardioides aquiterrae</name>
    <dbReference type="NCBI Taxonomy" id="203799"/>
    <lineage>
        <taxon>Bacteria</taxon>
        <taxon>Bacillati</taxon>
        <taxon>Actinomycetota</taxon>
        <taxon>Actinomycetes</taxon>
        <taxon>Propionibacteriales</taxon>
        <taxon>Nocardioidaceae</taxon>
        <taxon>Nocardioides</taxon>
    </lineage>
</organism>
<feature type="transmembrane region" description="Helical" evidence="6">
    <location>
        <begin position="41"/>
        <end position="64"/>
    </location>
</feature>
<protein>
    <recommendedName>
        <fullName evidence="4 6">Signal peptidase I</fullName>
        <ecNumber evidence="4 6">3.4.21.89</ecNumber>
    </recommendedName>
</protein>
<dbReference type="CDD" id="cd06530">
    <property type="entry name" value="S26_SPase_I"/>
    <property type="match status" value="1"/>
</dbReference>
<evidence type="ECO:0000256" key="7">
    <source>
        <dbReference type="SAM" id="MobiDB-lite"/>
    </source>
</evidence>
<dbReference type="PANTHER" id="PTHR43390:SF1">
    <property type="entry name" value="CHLOROPLAST PROCESSING PEPTIDASE"/>
    <property type="match status" value="1"/>
</dbReference>
<evidence type="ECO:0000259" key="8">
    <source>
        <dbReference type="Pfam" id="PF10502"/>
    </source>
</evidence>
<dbReference type="PANTHER" id="PTHR43390">
    <property type="entry name" value="SIGNAL PEPTIDASE I"/>
    <property type="match status" value="1"/>
</dbReference>
<dbReference type="Pfam" id="PF10502">
    <property type="entry name" value="Peptidase_S26"/>
    <property type="match status" value="1"/>
</dbReference>
<comment type="similarity">
    <text evidence="3 6">Belongs to the peptidase S26 family.</text>
</comment>
<proteinExistence type="inferred from homology"/>
<dbReference type="Gene3D" id="2.10.109.10">
    <property type="entry name" value="Umud Fragment, subunit A"/>
    <property type="match status" value="1"/>
</dbReference>
<dbReference type="InterPro" id="IPR036286">
    <property type="entry name" value="LexA/Signal_pep-like_sf"/>
</dbReference>
<dbReference type="NCBIfam" id="TIGR02227">
    <property type="entry name" value="sigpep_I_bact"/>
    <property type="match status" value="1"/>
</dbReference>
<dbReference type="Proteomes" id="UP001499979">
    <property type="component" value="Unassembled WGS sequence"/>
</dbReference>
<name>A0ABN1UQW9_9ACTN</name>
<dbReference type="SUPFAM" id="SSF51306">
    <property type="entry name" value="LexA/Signal peptidase"/>
    <property type="match status" value="1"/>
</dbReference>
<keyword evidence="6" id="KW-0812">Transmembrane</keyword>
<dbReference type="InterPro" id="IPR000223">
    <property type="entry name" value="Pept_S26A_signal_pept_1"/>
</dbReference>
<evidence type="ECO:0000313" key="10">
    <source>
        <dbReference type="Proteomes" id="UP001499979"/>
    </source>
</evidence>
<evidence type="ECO:0000256" key="4">
    <source>
        <dbReference type="ARBA" id="ARBA00013208"/>
    </source>
</evidence>
<evidence type="ECO:0000313" key="9">
    <source>
        <dbReference type="EMBL" id="GAA1163659.1"/>
    </source>
</evidence>
<accession>A0ABN1UQW9</accession>
<comment type="catalytic activity">
    <reaction evidence="1 6">
        <text>Cleavage of hydrophobic, N-terminal signal or leader sequences from secreted and periplasmic proteins.</text>
        <dbReference type="EC" id="3.4.21.89"/>
    </reaction>
</comment>
<dbReference type="EMBL" id="BAAAJE010000030">
    <property type="protein sequence ID" value="GAA1163659.1"/>
    <property type="molecule type" value="Genomic_DNA"/>
</dbReference>
<dbReference type="PRINTS" id="PR00727">
    <property type="entry name" value="LEADERPTASE"/>
</dbReference>
<reference evidence="9 10" key="1">
    <citation type="journal article" date="2019" name="Int. J. Syst. Evol. Microbiol.">
        <title>The Global Catalogue of Microorganisms (GCM) 10K type strain sequencing project: providing services to taxonomists for standard genome sequencing and annotation.</title>
        <authorList>
            <consortium name="The Broad Institute Genomics Platform"/>
            <consortium name="The Broad Institute Genome Sequencing Center for Infectious Disease"/>
            <person name="Wu L."/>
            <person name="Ma J."/>
        </authorList>
    </citation>
    <scope>NUCLEOTIDE SEQUENCE [LARGE SCALE GENOMIC DNA]</scope>
    <source>
        <strain evidence="9 10">JCM 11813</strain>
    </source>
</reference>
<sequence>MTSDDRDPTAVAEPDEPVSRSSHVDTRDRPKKKHLPVWQETILLLGIALVLAIVIKALFVQAFYIPSQSMEPGLVKNDRILVQKMSYWFGGTPQRGDVVVFEDPGGWLNAEESAGPTSAVGKALSKVGLYPSGGHLVKRVIGVAGDTIKCCDDQGRLLVNGQPLDEKEYARVGGADCYGPMPAGSSHCNWTVGPVPAGHVFVMGDNRNNSADSTVHMCLKTDRDCTKNPYVDVDDVVGKVFVLLWPSDHFTFLHRPDTFADVPDAS</sequence>
<evidence type="ECO:0000256" key="2">
    <source>
        <dbReference type="ARBA" id="ARBA00004401"/>
    </source>
</evidence>
<keyword evidence="5 6" id="KW-0378">Hydrolase</keyword>
<evidence type="ECO:0000256" key="1">
    <source>
        <dbReference type="ARBA" id="ARBA00000677"/>
    </source>
</evidence>
<evidence type="ECO:0000256" key="5">
    <source>
        <dbReference type="ARBA" id="ARBA00022801"/>
    </source>
</evidence>
<keyword evidence="6" id="KW-0472">Membrane</keyword>
<keyword evidence="6" id="KW-1133">Transmembrane helix</keyword>
<feature type="region of interest" description="Disordered" evidence="7">
    <location>
        <begin position="1"/>
        <end position="31"/>
    </location>
</feature>
<dbReference type="InterPro" id="IPR019758">
    <property type="entry name" value="Pept_S26A_signal_pept_1_CS"/>
</dbReference>
<keyword evidence="10" id="KW-1185">Reference proteome</keyword>
<evidence type="ECO:0000256" key="6">
    <source>
        <dbReference type="RuleBase" id="RU362042"/>
    </source>
</evidence>
<dbReference type="PROSITE" id="PS00761">
    <property type="entry name" value="SPASE_I_3"/>
    <property type="match status" value="1"/>
</dbReference>
<comment type="subcellular location">
    <subcellularLocation>
        <location evidence="2">Cell membrane</location>
        <topology evidence="2">Single-pass type II membrane protein</topology>
    </subcellularLocation>
    <subcellularLocation>
        <location evidence="6">Membrane</location>
        <topology evidence="6">Single-pass type II membrane protein</topology>
    </subcellularLocation>
</comment>
<feature type="domain" description="Peptidase S26" evidence="8">
    <location>
        <begin position="39"/>
        <end position="245"/>
    </location>
</feature>
<dbReference type="EC" id="3.4.21.89" evidence="4 6"/>